<evidence type="ECO:0000313" key="4">
    <source>
        <dbReference type="EMBL" id="EMB16759.1"/>
    </source>
</evidence>
<keyword evidence="2" id="KW-1133">Transmembrane helix</keyword>
<reference evidence="4" key="2">
    <citation type="journal article" date="2013" name="Mar. Genomics">
        <title>Expression of sulfatases in Rhodopirellula baltica and the diversity of sulfatases in the genus Rhodopirellula.</title>
        <authorList>
            <person name="Wegner C.E."/>
            <person name="Richter-Heitmann T."/>
            <person name="Klindworth A."/>
            <person name="Klockow C."/>
            <person name="Richter M."/>
            <person name="Achstetter T."/>
            <person name="Glockner F.O."/>
            <person name="Harder J."/>
        </authorList>
    </citation>
    <scope>NUCLEOTIDE SEQUENCE [LARGE SCALE GENOMIC DNA]</scope>
    <source>
        <strain evidence="4">6C</strain>
    </source>
</reference>
<evidence type="ECO:0000313" key="5">
    <source>
        <dbReference type="Proteomes" id="UP000011529"/>
    </source>
</evidence>
<dbReference type="EMBL" id="ANMO01000117">
    <property type="protein sequence ID" value="EMB16759.1"/>
    <property type="molecule type" value="Genomic_DNA"/>
</dbReference>
<keyword evidence="5" id="KW-1185">Reference proteome</keyword>
<keyword evidence="1" id="KW-0175">Coiled coil</keyword>
<dbReference type="Pfam" id="PF14257">
    <property type="entry name" value="DUF4349"/>
    <property type="match status" value="1"/>
</dbReference>
<evidence type="ECO:0000259" key="3">
    <source>
        <dbReference type="Pfam" id="PF14257"/>
    </source>
</evidence>
<keyword evidence="2" id="KW-0812">Transmembrane</keyword>
<name>M2B3G8_9BACT</name>
<dbReference type="PATRIC" id="fig|1263867.3.peg.2748"/>
<proteinExistence type="predicted"/>
<accession>M2B3G8</accession>
<evidence type="ECO:0000256" key="1">
    <source>
        <dbReference type="SAM" id="Coils"/>
    </source>
</evidence>
<sequence length="156" mass="17884">MGFAESRTEDAQDVTEEFVDVEARIRNNKKLEERIITMLEERTGKLSDVLEIERELSRVREEIERMEGRLRVLSDRSALATITIQCREEKEYVPPAAPTFSSRIQKSWSQSINAMKQTGENIVIAAIAILPWFLVIGVLLLVSVALGRRLLRKRSK</sequence>
<evidence type="ECO:0000256" key="2">
    <source>
        <dbReference type="SAM" id="Phobius"/>
    </source>
</evidence>
<comment type="caution">
    <text evidence="4">The sequence shown here is derived from an EMBL/GenBank/DDBJ whole genome shotgun (WGS) entry which is preliminary data.</text>
</comment>
<dbReference type="AlphaFoldDB" id="M2B3G8"/>
<dbReference type="Proteomes" id="UP000011529">
    <property type="component" value="Unassembled WGS sequence"/>
</dbReference>
<feature type="transmembrane region" description="Helical" evidence="2">
    <location>
        <begin position="122"/>
        <end position="146"/>
    </location>
</feature>
<gene>
    <name evidence="4" type="ORF">RE6C_02574</name>
</gene>
<feature type="coiled-coil region" evidence="1">
    <location>
        <begin position="49"/>
        <end position="76"/>
    </location>
</feature>
<protein>
    <recommendedName>
        <fullName evidence="3">DUF4349 domain-containing protein</fullName>
    </recommendedName>
</protein>
<feature type="domain" description="DUF4349" evidence="3">
    <location>
        <begin position="2"/>
        <end position="142"/>
    </location>
</feature>
<organism evidence="4 5">
    <name type="scientific">Rhodopirellula europaea 6C</name>
    <dbReference type="NCBI Taxonomy" id="1263867"/>
    <lineage>
        <taxon>Bacteria</taxon>
        <taxon>Pseudomonadati</taxon>
        <taxon>Planctomycetota</taxon>
        <taxon>Planctomycetia</taxon>
        <taxon>Pirellulales</taxon>
        <taxon>Pirellulaceae</taxon>
        <taxon>Rhodopirellula</taxon>
    </lineage>
</organism>
<keyword evidence="2" id="KW-0472">Membrane</keyword>
<dbReference type="InterPro" id="IPR025645">
    <property type="entry name" value="DUF4349"/>
</dbReference>
<reference evidence="4" key="1">
    <citation type="submission" date="2012-11" db="EMBL/GenBank/DDBJ databases">
        <title>Permanent draft genomes of Rhodopirellula europaea strain SH398 and 6C.</title>
        <authorList>
            <person name="Richter M."/>
            <person name="Richter-Heitmann T."/>
            <person name="Frank C."/>
            <person name="Harder J."/>
            <person name="Glockner F.O."/>
        </authorList>
    </citation>
    <scope>NUCLEOTIDE SEQUENCE</scope>
    <source>
        <strain evidence="4">6C</strain>
    </source>
</reference>